<protein>
    <submittedName>
        <fullName evidence="2">Synemin</fullName>
    </submittedName>
</protein>
<accession>A0A4D9ERA1</accession>
<evidence type="ECO:0000313" key="2">
    <source>
        <dbReference type="EMBL" id="TFK13327.1"/>
    </source>
</evidence>
<gene>
    <name evidence="2" type="ORF">DR999_PMT03280</name>
</gene>
<evidence type="ECO:0000313" key="3">
    <source>
        <dbReference type="Proteomes" id="UP000297703"/>
    </source>
</evidence>
<evidence type="ECO:0000256" key="1">
    <source>
        <dbReference type="SAM" id="MobiDB-lite"/>
    </source>
</evidence>
<feature type="compositionally biased region" description="Polar residues" evidence="1">
    <location>
        <begin position="53"/>
        <end position="64"/>
    </location>
</feature>
<dbReference type="AlphaFoldDB" id="A0A4D9ERA1"/>
<organism evidence="2 3">
    <name type="scientific">Platysternon megacephalum</name>
    <name type="common">big-headed turtle</name>
    <dbReference type="NCBI Taxonomy" id="55544"/>
    <lineage>
        <taxon>Eukaryota</taxon>
        <taxon>Metazoa</taxon>
        <taxon>Chordata</taxon>
        <taxon>Craniata</taxon>
        <taxon>Vertebrata</taxon>
        <taxon>Euteleostomi</taxon>
        <taxon>Archelosauria</taxon>
        <taxon>Testudinata</taxon>
        <taxon>Testudines</taxon>
        <taxon>Cryptodira</taxon>
        <taxon>Durocryptodira</taxon>
        <taxon>Testudinoidea</taxon>
        <taxon>Platysternidae</taxon>
        <taxon>Platysternon</taxon>
    </lineage>
</organism>
<dbReference type="Proteomes" id="UP000297703">
    <property type="component" value="Unassembled WGS sequence"/>
</dbReference>
<sequence>MAGYVPGLLPANRSQEKEFVQAYEDVLERYKGHSQVHRKRLPMRTGGEEEGWNGSSVKTGQNWIGNPGGYGKRVGYWK</sequence>
<name>A0A4D9ERA1_9SAUR</name>
<dbReference type="EMBL" id="QXTE01000016">
    <property type="protein sequence ID" value="TFK13327.1"/>
    <property type="molecule type" value="Genomic_DNA"/>
</dbReference>
<dbReference type="OrthoDB" id="9428797at2759"/>
<proteinExistence type="predicted"/>
<dbReference type="STRING" id="55544.A0A4D9ERA1"/>
<feature type="region of interest" description="Disordered" evidence="1">
    <location>
        <begin position="36"/>
        <end position="64"/>
    </location>
</feature>
<keyword evidence="3" id="KW-1185">Reference proteome</keyword>
<comment type="caution">
    <text evidence="2">The sequence shown here is derived from an EMBL/GenBank/DDBJ whole genome shotgun (WGS) entry which is preliminary data.</text>
</comment>
<reference evidence="2 3" key="1">
    <citation type="submission" date="2019-04" db="EMBL/GenBank/DDBJ databases">
        <title>Draft genome of the big-headed turtle Platysternon megacephalum.</title>
        <authorList>
            <person name="Gong S."/>
        </authorList>
    </citation>
    <scope>NUCLEOTIDE SEQUENCE [LARGE SCALE GENOMIC DNA]</scope>
    <source>
        <strain evidence="2">DO16091913</strain>
        <tissue evidence="2">Muscle</tissue>
    </source>
</reference>
<reference evidence="2 3" key="2">
    <citation type="submission" date="2019-04" db="EMBL/GenBank/DDBJ databases">
        <title>The genome sequence of big-headed turtle.</title>
        <authorList>
            <person name="Gong S."/>
        </authorList>
    </citation>
    <scope>NUCLEOTIDE SEQUENCE [LARGE SCALE GENOMIC DNA]</scope>
    <source>
        <strain evidence="2">DO16091913</strain>
        <tissue evidence="2">Muscle</tissue>
    </source>
</reference>